<dbReference type="SMART" id="SM00220">
    <property type="entry name" value="S_TKc"/>
    <property type="match status" value="1"/>
</dbReference>
<evidence type="ECO:0000256" key="4">
    <source>
        <dbReference type="ARBA" id="ARBA00022777"/>
    </source>
</evidence>
<evidence type="ECO:0000256" key="6">
    <source>
        <dbReference type="PROSITE-ProRule" id="PRU10141"/>
    </source>
</evidence>
<dbReference type="InterPro" id="IPR051681">
    <property type="entry name" value="Ser/Thr_Kinases-Pseudokinases"/>
</dbReference>
<name>A0ABY8TW59_TETOB</name>
<evidence type="ECO:0000256" key="2">
    <source>
        <dbReference type="ARBA" id="ARBA00022679"/>
    </source>
</evidence>
<dbReference type="PROSITE" id="PS50011">
    <property type="entry name" value="PROTEIN_KINASE_DOM"/>
    <property type="match status" value="1"/>
</dbReference>
<evidence type="ECO:0000256" key="7">
    <source>
        <dbReference type="RuleBase" id="RU000304"/>
    </source>
</evidence>
<dbReference type="Gene3D" id="3.30.200.20">
    <property type="entry name" value="Phosphorylase Kinase, domain 1"/>
    <property type="match status" value="1"/>
</dbReference>
<feature type="domain" description="Protein kinase" evidence="9">
    <location>
        <begin position="42"/>
        <end position="414"/>
    </location>
</feature>
<comment type="similarity">
    <text evidence="7">Belongs to the protein kinase superfamily.</text>
</comment>
<dbReference type="InterPro" id="IPR017441">
    <property type="entry name" value="Protein_kinase_ATP_BS"/>
</dbReference>
<evidence type="ECO:0000256" key="3">
    <source>
        <dbReference type="ARBA" id="ARBA00022741"/>
    </source>
</evidence>
<keyword evidence="2" id="KW-0808">Transferase</keyword>
<keyword evidence="11" id="KW-1185">Reference proteome</keyword>
<proteinExistence type="inferred from homology"/>
<evidence type="ECO:0000256" key="5">
    <source>
        <dbReference type="ARBA" id="ARBA00022840"/>
    </source>
</evidence>
<keyword evidence="5 6" id="KW-0067">ATP-binding</keyword>
<dbReference type="SUPFAM" id="SSF56112">
    <property type="entry name" value="Protein kinase-like (PK-like)"/>
    <property type="match status" value="1"/>
</dbReference>
<sequence>MGGGGSSSGTHMVELQRQKQQQLKALVDELEGRVEVIMPADLNIVRYLGGGAFGEVYLCRWHGVEVAVKSLSPSLISNDSSGTPCADACADLLKEAAVLASLHHPNIVSVFGVVLPPWQLLSSRSRTTSSDMAAGLQQHQEQEQQQQQQQGGSTAEQLAAAADELTDELLAAAAGTSRTLSAPSAAGSAAVSFSGCRAAMASALSQGHPPAPAIVTEFLSLGSLHNAINCRADWLRGSMARAKLLLDTARGLDYLHSKRLVHFDLKSANLLVTMRDKVPCVKLADMGLTKQRRQTFVSGINSLRGTLPWIAPEIVKHPETVTEKADIWSFGVCMWQLWTMQEPFEGVHLHALLHQLSAPGGLSLPVPGTPDWQEPECPAEPAPGWRSLMQRCWQQVAAERPTARQLVEALEEMMEALRAARRRTSEPSAAQR</sequence>
<gene>
    <name evidence="10" type="ORF">OEZ85_006958</name>
</gene>
<dbReference type="InterPro" id="IPR000719">
    <property type="entry name" value="Prot_kinase_dom"/>
</dbReference>
<dbReference type="PROSITE" id="PS00107">
    <property type="entry name" value="PROTEIN_KINASE_ATP"/>
    <property type="match status" value="1"/>
</dbReference>
<feature type="binding site" evidence="6">
    <location>
        <position position="69"/>
    </location>
    <ligand>
        <name>ATP</name>
        <dbReference type="ChEBI" id="CHEBI:30616"/>
    </ligand>
</feature>
<evidence type="ECO:0000313" key="10">
    <source>
        <dbReference type="EMBL" id="WIA13378.1"/>
    </source>
</evidence>
<dbReference type="InterPro" id="IPR001245">
    <property type="entry name" value="Ser-Thr/Tyr_kinase_cat_dom"/>
</dbReference>
<reference evidence="10 11" key="1">
    <citation type="submission" date="2023-05" db="EMBL/GenBank/DDBJ databases">
        <title>A 100% complete, gapless, phased diploid assembly of the Scenedesmus obliquus UTEX 3031 genome.</title>
        <authorList>
            <person name="Biondi T.C."/>
            <person name="Hanschen E.R."/>
            <person name="Kwon T."/>
            <person name="Eng W."/>
            <person name="Kruse C.P.S."/>
            <person name="Koehler S.I."/>
            <person name="Kunde Y."/>
            <person name="Gleasner C.D."/>
            <person name="You Mak K.T."/>
            <person name="Polle J."/>
            <person name="Hovde B.T."/>
            <person name="Starkenburg S.R."/>
        </authorList>
    </citation>
    <scope>NUCLEOTIDE SEQUENCE [LARGE SCALE GENOMIC DNA]</scope>
    <source>
        <strain evidence="10 11">DOE0152z</strain>
    </source>
</reference>
<keyword evidence="3 6" id="KW-0547">Nucleotide-binding</keyword>
<feature type="compositionally biased region" description="Low complexity" evidence="8">
    <location>
        <begin position="137"/>
        <end position="158"/>
    </location>
</feature>
<dbReference type="PIRSF" id="PIRSF000654">
    <property type="entry name" value="Integrin-linked_kinase"/>
    <property type="match status" value="1"/>
</dbReference>
<dbReference type="PROSITE" id="PS00108">
    <property type="entry name" value="PROTEIN_KINASE_ST"/>
    <property type="match status" value="1"/>
</dbReference>
<feature type="region of interest" description="Disordered" evidence="8">
    <location>
        <begin position="129"/>
        <end position="158"/>
    </location>
</feature>
<evidence type="ECO:0000313" key="11">
    <source>
        <dbReference type="Proteomes" id="UP001244341"/>
    </source>
</evidence>
<organism evidence="10 11">
    <name type="scientific">Tetradesmus obliquus</name>
    <name type="common">Green alga</name>
    <name type="synonym">Acutodesmus obliquus</name>
    <dbReference type="NCBI Taxonomy" id="3088"/>
    <lineage>
        <taxon>Eukaryota</taxon>
        <taxon>Viridiplantae</taxon>
        <taxon>Chlorophyta</taxon>
        <taxon>core chlorophytes</taxon>
        <taxon>Chlorophyceae</taxon>
        <taxon>CS clade</taxon>
        <taxon>Sphaeropleales</taxon>
        <taxon>Scenedesmaceae</taxon>
        <taxon>Tetradesmus</taxon>
    </lineage>
</organism>
<dbReference type="PANTHER" id="PTHR44329">
    <property type="entry name" value="SERINE/THREONINE-PROTEIN KINASE TNNI3K-RELATED"/>
    <property type="match status" value="1"/>
</dbReference>
<accession>A0ABY8TW59</accession>
<dbReference type="Proteomes" id="UP001244341">
    <property type="component" value="Chromosome 4b"/>
</dbReference>
<protein>
    <recommendedName>
        <fullName evidence="9">Protein kinase domain-containing protein</fullName>
    </recommendedName>
</protein>
<dbReference type="InterPro" id="IPR011009">
    <property type="entry name" value="Kinase-like_dom_sf"/>
</dbReference>
<dbReference type="Gene3D" id="1.10.510.10">
    <property type="entry name" value="Transferase(Phosphotransferase) domain 1"/>
    <property type="match status" value="1"/>
</dbReference>
<dbReference type="EMBL" id="CP126211">
    <property type="protein sequence ID" value="WIA13378.1"/>
    <property type="molecule type" value="Genomic_DNA"/>
</dbReference>
<dbReference type="Pfam" id="PF07714">
    <property type="entry name" value="PK_Tyr_Ser-Thr"/>
    <property type="match status" value="2"/>
</dbReference>
<keyword evidence="4" id="KW-0418">Kinase</keyword>
<evidence type="ECO:0000259" key="9">
    <source>
        <dbReference type="PROSITE" id="PS50011"/>
    </source>
</evidence>
<evidence type="ECO:0000256" key="8">
    <source>
        <dbReference type="SAM" id="MobiDB-lite"/>
    </source>
</evidence>
<keyword evidence="1 7" id="KW-0723">Serine/threonine-protein kinase</keyword>
<evidence type="ECO:0000256" key="1">
    <source>
        <dbReference type="ARBA" id="ARBA00022527"/>
    </source>
</evidence>
<dbReference type="InterPro" id="IPR008271">
    <property type="entry name" value="Ser/Thr_kinase_AS"/>
</dbReference>